<dbReference type="OrthoDB" id="3663347at2759"/>
<evidence type="ECO:0000313" key="2">
    <source>
        <dbReference type="Proteomes" id="UP000676310"/>
    </source>
</evidence>
<dbReference type="AlphaFoldDB" id="A0A8J2I3N6"/>
<dbReference type="GeneID" id="67019686"/>
<protein>
    <submittedName>
        <fullName evidence="1">Uncharacterized protein</fullName>
    </submittedName>
</protein>
<name>A0A8J2I3N6_9PLEO</name>
<organism evidence="1 2">
    <name type="scientific">Alternaria atra</name>
    <dbReference type="NCBI Taxonomy" id="119953"/>
    <lineage>
        <taxon>Eukaryota</taxon>
        <taxon>Fungi</taxon>
        <taxon>Dikarya</taxon>
        <taxon>Ascomycota</taxon>
        <taxon>Pezizomycotina</taxon>
        <taxon>Dothideomycetes</taxon>
        <taxon>Pleosporomycetidae</taxon>
        <taxon>Pleosporales</taxon>
        <taxon>Pleosporineae</taxon>
        <taxon>Pleosporaceae</taxon>
        <taxon>Alternaria</taxon>
        <taxon>Alternaria sect. Ulocladioides</taxon>
    </lineage>
</organism>
<proteinExistence type="predicted"/>
<sequence>MSTLTLTTIPAEIVAFIFEYFVDDHETLERLSKAHPSFAPPANAVRHSIRRVLVRGNGAQEACKELVESLHRSQNGTQSDDSSTINSSDALIGPIRYLELVFDSRAEFRLADATQGVLDSLPAVRHVTLKINARPFPETPYQEVIADFEEKVRGAVQDYSTLMGMLNTLKPHRRIGMSLILNDCMLRSSPIIAQQYPNVVLREFDVKYYLYYANTMVALAERLVYATKTLTDMTILEDPRNGWQYCQSPRMPFSGLSVLKRLQIPASLWFEEAAYSSHGGPQGFLWKREGTIRPSVVHLLPSSISSLRVDFTGSSGIFAVGTGYREAFSRMTSDEAKMKMKPAWEWIYELAAHPSQFPYLKHVAVLELNNLSGEMARGARAYKPDVSVDWDPPLELKKAFEDKGMELRIQIRGKEVAVSTRQERDNSSVIAA</sequence>
<evidence type="ECO:0000313" key="1">
    <source>
        <dbReference type="EMBL" id="CAG5173631.1"/>
    </source>
</evidence>
<dbReference type="EMBL" id="CAJRGZ010000022">
    <property type="protein sequence ID" value="CAG5173631.1"/>
    <property type="molecule type" value="Genomic_DNA"/>
</dbReference>
<accession>A0A8J2I3N6</accession>
<reference evidence="1" key="1">
    <citation type="submission" date="2021-05" db="EMBL/GenBank/DDBJ databases">
        <authorList>
            <person name="Stam R."/>
        </authorList>
    </citation>
    <scope>NUCLEOTIDE SEQUENCE</scope>
    <source>
        <strain evidence="1">CS162</strain>
    </source>
</reference>
<keyword evidence="2" id="KW-1185">Reference proteome</keyword>
<comment type="caution">
    <text evidence="1">The sequence shown here is derived from an EMBL/GenBank/DDBJ whole genome shotgun (WGS) entry which is preliminary data.</text>
</comment>
<gene>
    <name evidence="1" type="ORF">ALTATR162_LOCUS7661</name>
</gene>
<dbReference type="Proteomes" id="UP000676310">
    <property type="component" value="Unassembled WGS sequence"/>
</dbReference>
<dbReference type="RefSeq" id="XP_043171224.1">
    <property type="nucleotide sequence ID" value="XM_043315289.1"/>
</dbReference>